<dbReference type="EMBL" id="GBXM01074556">
    <property type="protein sequence ID" value="JAH34021.1"/>
    <property type="molecule type" value="Transcribed_RNA"/>
</dbReference>
<dbReference type="AlphaFoldDB" id="A0A0E9RY40"/>
<name>A0A0E9RY40_ANGAN</name>
<accession>A0A0E9RY40</accession>
<organism evidence="1">
    <name type="scientific">Anguilla anguilla</name>
    <name type="common">European freshwater eel</name>
    <name type="synonym">Muraena anguilla</name>
    <dbReference type="NCBI Taxonomy" id="7936"/>
    <lineage>
        <taxon>Eukaryota</taxon>
        <taxon>Metazoa</taxon>
        <taxon>Chordata</taxon>
        <taxon>Craniata</taxon>
        <taxon>Vertebrata</taxon>
        <taxon>Euteleostomi</taxon>
        <taxon>Actinopterygii</taxon>
        <taxon>Neopterygii</taxon>
        <taxon>Teleostei</taxon>
        <taxon>Anguilliformes</taxon>
        <taxon>Anguillidae</taxon>
        <taxon>Anguilla</taxon>
    </lineage>
</organism>
<sequence length="18" mass="2111">MKTYRTADLQDQGWADLV</sequence>
<proteinExistence type="predicted"/>
<reference evidence="1" key="1">
    <citation type="submission" date="2014-11" db="EMBL/GenBank/DDBJ databases">
        <authorList>
            <person name="Amaro Gonzalez C."/>
        </authorList>
    </citation>
    <scope>NUCLEOTIDE SEQUENCE</scope>
</reference>
<protein>
    <submittedName>
        <fullName evidence="1">Uncharacterized protein</fullName>
    </submittedName>
</protein>
<reference evidence="1" key="2">
    <citation type="journal article" date="2015" name="Fish Shellfish Immunol.">
        <title>Early steps in the European eel (Anguilla anguilla)-Vibrio vulnificus interaction in the gills: Role of the RtxA13 toxin.</title>
        <authorList>
            <person name="Callol A."/>
            <person name="Pajuelo D."/>
            <person name="Ebbesson L."/>
            <person name="Teles M."/>
            <person name="MacKenzie S."/>
            <person name="Amaro C."/>
        </authorList>
    </citation>
    <scope>NUCLEOTIDE SEQUENCE</scope>
</reference>
<evidence type="ECO:0000313" key="1">
    <source>
        <dbReference type="EMBL" id="JAH34021.1"/>
    </source>
</evidence>